<dbReference type="SMART" id="SM00922">
    <property type="entry name" value="MR_MLE"/>
    <property type="match status" value="1"/>
</dbReference>
<dbReference type="GO" id="GO:0000287">
    <property type="term" value="F:magnesium ion binding"/>
    <property type="evidence" value="ECO:0007669"/>
    <property type="project" value="TreeGrafter"/>
</dbReference>
<dbReference type="SUPFAM" id="SSF51604">
    <property type="entry name" value="Enolase C-terminal domain-like"/>
    <property type="match status" value="1"/>
</dbReference>
<evidence type="ECO:0000313" key="5">
    <source>
        <dbReference type="EMBL" id="BEQ13193.1"/>
    </source>
</evidence>
<dbReference type="GO" id="GO:0016052">
    <property type="term" value="P:carbohydrate catabolic process"/>
    <property type="evidence" value="ECO:0007669"/>
    <property type="project" value="TreeGrafter"/>
</dbReference>
<gene>
    <name evidence="5" type="primary">gci</name>
    <name evidence="5" type="ORF">FAK_02590</name>
</gene>
<dbReference type="SFLD" id="SFLDG00179">
    <property type="entry name" value="mandelate_racemase"/>
    <property type="match status" value="1"/>
</dbReference>
<organism evidence="5 6">
    <name type="scientific">Desulfoferula mesophila</name>
    <dbReference type="NCBI Taxonomy" id="3058419"/>
    <lineage>
        <taxon>Bacteria</taxon>
        <taxon>Pseudomonadati</taxon>
        <taxon>Thermodesulfobacteriota</taxon>
        <taxon>Desulfarculia</taxon>
        <taxon>Desulfarculales</taxon>
        <taxon>Desulfarculaceae</taxon>
        <taxon>Desulfoferula</taxon>
    </lineage>
</organism>
<dbReference type="InterPro" id="IPR029017">
    <property type="entry name" value="Enolase-like_N"/>
</dbReference>
<evidence type="ECO:0000256" key="1">
    <source>
        <dbReference type="ARBA" id="ARBA00001946"/>
    </source>
</evidence>
<dbReference type="AlphaFoldDB" id="A0AAU9E7R6"/>
<protein>
    <submittedName>
        <fullName evidence="5">D-galactarolactone cycloisomerase</fullName>
    </submittedName>
</protein>
<dbReference type="CDD" id="cd03316">
    <property type="entry name" value="MR_like"/>
    <property type="match status" value="1"/>
</dbReference>
<dbReference type="PANTHER" id="PTHR13794:SF58">
    <property type="entry name" value="MITOCHONDRIAL ENOLASE SUPERFAMILY MEMBER 1"/>
    <property type="match status" value="1"/>
</dbReference>
<dbReference type="RefSeq" id="WP_338604613.1">
    <property type="nucleotide sequence ID" value="NZ_AP028679.1"/>
</dbReference>
<keyword evidence="6" id="KW-1185">Reference proteome</keyword>
<dbReference type="Pfam" id="PF02746">
    <property type="entry name" value="MR_MLE_N"/>
    <property type="match status" value="1"/>
</dbReference>
<dbReference type="SFLD" id="SFLDS00001">
    <property type="entry name" value="Enolase"/>
    <property type="match status" value="1"/>
</dbReference>
<dbReference type="GO" id="GO:0016836">
    <property type="term" value="F:hydro-lyase activity"/>
    <property type="evidence" value="ECO:0007669"/>
    <property type="project" value="TreeGrafter"/>
</dbReference>
<feature type="domain" description="Mandelate racemase/muconate lactonizing enzyme C-terminal" evidence="4">
    <location>
        <begin position="147"/>
        <end position="244"/>
    </location>
</feature>
<dbReference type="KEGG" id="dmp:FAK_02590"/>
<dbReference type="InterPro" id="IPR029065">
    <property type="entry name" value="Enolase_C-like"/>
</dbReference>
<dbReference type="Proteomes" id="UP001366166">
    <property type="component" value="Chromosome"/>
</dbReference>
<evidence type="ECO:0000256" key="2">
    <source>
        <dbReference type="ARBA" id="ARBA00022723"/>
    </source>
</evidence>
<dbReference type="Gene3D" id="3.20.20.120">
    <property type="entry name" value="Enolase-like C-terminal domain"/>
    <property type="match status" value="1"/>
</dbReference>
<proteinExistence type="predicted"/>
<dbReference type="PANTHER" id="PTHR13794">
    <property type="entry name" value="ENOLASE SUPERFAMILY, MANDELATE RACEMASE"/>
    <property type="match status" value="1"/>
</dbReference>
<keyword evidence="3" id="KW-0460">Magnesium</keyword>
<keyword evidence="2" id="KW-0479">Metal-binding</keyword>
<dbReference type="InterPro" id="IPR036849">
    <property type="entry name" value="Enolase-like_C_sf"/>
</dbReference>
<evidence type="ECO:0000256" key="3">
    <source>
        <dbReference type="ARBA" id="ARBA00022842"/>
    </source>
</evidence>
<name>A0AAU9E7R6_9BACT</name>
<dbReference type="InterPro" id="IPR013342">
    <property type="entry name" value="Mandelate_racemase_C"/>
</dbReference>
<sequence length="380" mass="42016">MKITDVKTYQLSVKVDQPFTSSRGWWYGMKSAMIIKVETDEGLVGWGEAYGPAAVSRAVIESLFKKQLIGRDPFDVEVIWEHLYNLIKDYGLSGMTISALSAVDIAMWDLMGKATGRPIHKLLGGCFRNPVTAYATGFYFTDLDRTLEDAVEEAQKYLAQGFKAMKMKIGLGDLRKDLKRIEAVRQAVGDEVKLMVDANHCFTVPQAITIGRELDKMGIYWFEEPISPEDLDGYQQVTQALDLAVAGGENEFTKFGFREIIARKAMDIVQPDVCAAGGITECKKIAAMAQAHWVECVPHAWGSAIGMAATLHFLASLPDCPPCLCPVPPLLEFEQTFNPFRDDLATVQITHENGQVAVPEGPGLGIEINQEVIDKYLVKS</sequence>
<reference evidence="6" key="1">
    <citation type="journal article" date="2023" name="Arch. Microbiol.">
        <title>Desulfoferula mesophilus gen. nov. sp. nov., a mesophilic sulfate-reducing bacterium isolated from a brackish lake sediment.</title>
        <authorList>
            <person name="Watanabe T."/>
            <person name="Yabe T."/>
            <person name="Tsuji J.M."/>
            <person name="Fukui M."/>
        </authorList>
    </citation>
    <scope>NUCLEOTIDE SEQUENCE [LARGE SCALE GENOMIC DNA]</scope>
    <source>
        <strain evidence="6">12FAK</strain>
    </source>
</reference>
<evidence type="ECO:0000259" key="4">
    <source>
        <dbReference type="SMART" id="SM00922"/>
    </source>
</evidence>
<evidence type="ECO:0000313" key="6">
    <source>
        <dbReference type="Proteomes" id="UP001366166"/>
    </source>
</evidence>
<dbReference type="EMBL" id="AP028679">
    <property type="protein sequence ID" value="BEQ13193.1"/>
    <property type="molecule type" value="Genomic_DNA"/>
</dbReference>
<dbReference type="Gene3D" id="3.30.390.10">
    <property type="entry name" value="Enolase-like, N-terminal domain"/>
    <property type="match status" value="1"/>
</dbReference>
<dbReference type="SUPFAM" id="SSF54826">
    <property type="entry name" value="Enolase N-terminal domain-like"/>
    <property type="match status" value="1"/>
</dbReference>
<dbReference type="Pfam" id="PF13378">
    <property type="entry name" value="MR_MLE_C"/>
    <property type="match status" value="1"/>
</dbReference>
<accession>A0AAU9E7R6</accession>
<comment type="cofactor">
    <cofactor evidence="1">
        <name>Mg(2+)</name>
        <dbReference type="ChEBI" id="CHEBI:18420"/>
    </cofactor>
</comment>
<dbReference type="InterPro" id="IPR013341">
    <property type="entry name" value="Mandelate_racemase_N_dom"/>
</dbReference>
<dbReference type="InterPro" id="IPR046945">
    <property type="entry name" value="RHMD-like"/>
</dbReference>